<gene>
    <name evidence="2" type="ORF">GWK09_11310</name>
</gene>
<sequence length="406" mass="45930">MKKFVYLLAVISLLFSCGEEKQPNLLSGTWRGVMVVQDGNELPFTFNLKKGQAGYLMEVYNAAEVLAIDEISTNKDSIIIRMPVFDGYIAGTFTEDSMQGEFIKEDLERRVPFRASHGDPDRFKGDSSAEVQVAGIWETYFSKGTKDEYQAKGIFEQEGNKVTGTFRTTTGDYRYLEGIVQGDSLKLSTFDGAHVFLFLARITDSTMTGTFFSGNHFQEPFVGKRNEAYELPDETSLTYLKEGYEGVDFSFPDENGKLISPEDPEYRDKVVILQIMGTWCPNCMDETRFLVDYLKDHGEEDLKVISLAFEYARTEEAAFKGIRRLKDRLGVPYPIVLAQYGSSDKKSANEKLPMLNHVLSYPTTVFIDRDGKVRKIHTGFNGPATGEKYTAFKEEFHGFVQELLAE</sequence>
<protein>
    <submittedName>
        <fullName evidence="2">Redoxin family protein</fullName>
    </submittedName>
</protein>
<dbReference type="GO" id="GO:0016491">
    <property type="term" value="F:oxidoreductase activity"/>
    <property type="evidence" value="ECO:0007669"/>
    <property type="project" value="InterPro"/>
</dbReference>
<evidence type="ECO:0000313" key="3">
    <source>
        <dbReference type="Proteomes" id="UP000468443"/>
    </source>
</evidence>
<dbReference type="InterPro" id="IPR013740">
    <property type="entry name" value="Redoxin"/>
</dbReference>
<accession>A0A6P0UH26</accession>
<dbReference type="PROSITE" id="PS51257">
    <property type="entry name" value="PROKAR_LIPOPROTEIN"/>
    <property type="match status" value="1"/>
</dbReference>
<dbReference type="RefSeq" id="WP_163693534.1">
    <property type="nucleotide sequence ID" value="NZ_FXTW01000004.1"/>
</dbReference>
<evidence type="ECO:0000313" key="2">
    <source>
        <dbReference type="EMBL" id="NER11108.1"/>
    </source>
</evidence>
<dbReference type="InterPro" id="IPR013766">
    <property type="entry name" value="Thioredoxin_domain"/>
</dbReference>
<dbReference type="PANTHER" id="PTHR42852:SF13">
    <property type="entry name" value="PROTEIN DIPZ"/>
    <property type="match status" value="1"/>
</dbReference>
<comment type="caution">
    <text evidence="2">The sequence shown here is derived from an EMBL/GenBank/DDBJ whole genome shotgun (WGS) entry which is preliminary data.</text>
</comment>
<feature type="domain" description="Thioredoxin" evidence="1">
    <location>
        <begin position="240"/>
        <end position="398"/>
    </location>
</feature>
<dbReference type="CDD" id="cd02966">
    <property type="entry name" value="TlpA_like_family"/>
    <property type="match status" value="1"/>
</dbReference>
<dbReference type="PANTHER" id="PTHR42852">
    <property type="entry name" value="THIOL:DISULFIDE INTERCHANGE PROTEIN DSBE"/>
    <property type="match status" value="1"/>
</dbReference>
<dbReference type="EMBL" id="JAABOP010000003">
    <property type="protein sequence ID" value="NER11108.1"/>
    <property type="molecule type" value="Genomic_DNA"/>
</dbReference>
<name>A0A6P0UH26_9FLAO</name>
<dbReference type="InterPro" id="IPR050553">
    <property type="entry name" value="Thioredoxin_ResA/DsbE_sf"/>
</dbReference>
<organism evidence="2 3">
    <name type="scientific">Muriicola jejuensis</name>
    <dbReference type="NCBI Taxonomy" id="504488"/>
    <lineage>
        <taxon>Bacteria</taxon>
        <taxon>Pseudomonadati</taxon>
        <taxon>Bacteroidota</taxon>
        <taxon>Flavobacteriia</taxon>
        <taxon>Flavobacteriales</taxon>
        <taxon>Flavobacteriaceae</taxon>
        <taxon>Muriicola</taxon>
    </lineage>
</organism>
<dbReference type="Gene3D" id="3.40.30.10">
    <property type="entry name" value="Glutaredoxin"/>
    <property type="match status" value="1"/>
</dbReference>
<dbReference type="Proteomes" id="UP000468443">
    <property type="component" value="Unassembled WGS sequence"/>
</dbReference>
<dbReference type="SUPFAM" id="SSF52833">
    <property type="entry name" value="Thioredoxin-like"/>
    <property type="match status" value="1"/>
</dbReference>
<keyword evidence="3" id="KW-1185">Reference proteome</keyword>
<dbReference type="InterPro" id="IPR036249">
    <property type="entry name" value="Thioredoxin-like_sf"/>
</dbReference>
<reference evidence="2 3" key="1">
    <citation type="submission" date="2020-01" db="EMBL/GenBank/DDBJ databases">
        <title>Muriicola jejuensis KCTC 22299.</title>
        <authorList>
            <person name="Wang G."/>
        </authorList>
    </citation>
    <scope>NUCLEOTIDE SEQUENCE [LARGE SCALE GENOMIC DNA]</scope>
    <source>
        <strain evidence="2 3">KCTC 22299</strain>
    </source>
</reference>
<dbReference type="AlphaFoldDB" id="A0A6P0UH26"/>
<dbReference type="Pfam" id="PF08534">
    <property type="entry name" value="Redoxin"/>
    <property type="match status" value="1"/>
</dbReference>
<dbReference type="PROSITE" id="PS51352">
    <property type="entry name" value="THIOREDOXIN_2"/>
    <property type="match status" value="1"/>
</dbReference>
<evidence type="ECO:0000259" key="1">
    <source>
        <dbReference type="PROSITE" id="PS51352"/>
    </source>
</evidence>
<proteinExistence type="predicted"/>